<reference evidence="2 3" key="1">
    <citation type="submission" date="2018-11" db="EMBL/GenBank/DDBJ databases">
        <authorList>
            <consortium name="Pathogen Informatics"/>
        </authorList>
    </citation>
    <scope>NUCLEOTIDE SEQUENCE [LARGE SCALE GENOMIC DNA]</scope>
</reference>
<feature type="region of interest" description="Disordered" evidence="1">
    <location>
        <begin position="31"/>
        <end position="52"/>
    </location>
</feature>
<dbReference type="EMBL" id="UYRU01004781">
    <property type="protein sequence ID" value="VDK37905.1"/>
    <property type="molecule type" value="Genomic_DNA"/>
</dbReference>
<dbReference type="AlphaFoldDB" id="A0A3P6QCJ6"/>
<proteinExistence type="predicted"/>
<keyword evidence="3" id="KW-1185">Reference proteome</keyword>
<evidence type="ECO:0000313" key="2">
    <source>
        <dbReference type="EMBL" id="VDK37905.1"/>
    </source>
</evidence>
<feature type="compositionally biased region" description="Basic and acidic residues" evidence="1">
    <location>
        <begin position="33"/>
        <end position="44"/>
    </location>
</feature>
<organism evidence="2 3">
    <name type="scientific">Dibothriocephalus latus</name>
    <name type="common">Fish tapeworm</name>
    <name type="synonym">Diphyllobothrium latum</name>
    <dbReference type="NCBI Taxonomy" id="60516"/>
    <lineage>
        <taxon>Eukaryota</taxon>
        <taxon>Metazoa</taxon>
        <taxon>Spiralia</taxon>
        <taxon>Lophotrochozoa</taxon>
        <taxon>Platyhelminthes</taxon>
        <taxon>Cestoda</taxon>
        <taxon>Eucestoda</taxon>
        <taxon>Diphyllobothriidea</taxon>
        <taxon>Diphyllobothriidae</taxon>
        <taxon>Dibothriocephalus</taxon>
    </lineage>
</organism>
<evidence type="ECO:0000313" key="3">
    <source>
        <dbReference type="Proteomes" id="UP000281553"/>
    </source>
</evidence>
<name>A0A3P6QCJ6_DIBLA</name>
<protein>
    <submittedName>
        <fullName evidence="2">Uncharacterized protein</fullName>
    </submittedName>
</protein>
<accession>A0A3P6QCJ6</accession>
<evidence type="ECO:0000256" key="1">
    <source>
        <dbReference type="SAM" id="MobiDB-lite"/>
    </source>
</evidence>
<gene>
    <name evidence="2" type="ORF">DILT_LOCUS908</name>
</gene>
<dbReference type="Proteomes" id="UP000281553">
    <property type="component" value="Unassembled WGS sequence"/>
</dbReference>
<sequence>MHYWGCPGRQHSQRFASILGNMINAAVAGLKAAADRETSSDNSREKKRNGVR</sequence>